<gene>
    <name evidence="2" type="primary">LOC142175164</name>
</gene>
<evidence type="ECO:0000313" key="1">
    <source>
        <dbReference type="Proteomes" id="UP000790787"/>
    </source>
</evidence>
<dbReference type="RefSeq" id="XP_075097843.1">
    <property type="nucleotide sequence ID" value="XM_075241742.1"/>
</dbReference>
<sequence>MTPTTQQNSPALLGGTTDVADLDAPQNPQPIMNLFVWNCRGSNNAEFRRQFRSLLNNYKPALVALLETRIHDHTVFKNNFNFSHMEQVESQGISGGIVLLWNADLVLVDELTMTTQEVHCMVQVLPNPTKRLLFSIYANNSVHSRSLLWHNLKCVYDSYKGPWLVGGDFNEVIRQNEKFGGNPINNSRVDAFAKCLNYCNLLHLGFKGSRYTWTNKRRNGNIIIERLDRILAKSDSLQIYPETVVQHLPRTYSDHCPILVTLQQNRVSRNKVFRFEKIWTSDPSSINIIQQLWQHSSSLAEAMTVFRENVTY</sequence>
<dbReference type="Proteomes" id="UP000790787">
    <property type="component" value="Chromosome 21"/>
</dbReference>
<evidence type="ECO:0000313" key="2">
    <source>
        <dbReference type="RefSeq" id="XP_075097843.1"/>
    </source>
</evidence>
<name>A0AC58TKT9_TOBAC</name>
<reference evidence="1" key="1">
    <citation type="journal article" date="2014" name="Nat. Commun.">
        <title>The tobacco genome sequence and its comparison with those of tomato and potato.</title>
        <authorList>
            <person name="Sierro N."/>
            <person name="Battey J.N."/>
            <person name="Ouadi S."/>
            <person name="Bakaher N."/>
            <person name="Bovet L."/>
            <person name="Willig A."/>
            <person name="Goepfert S."/>
            <person name="Peitsch M.C."/>
            <person name="Ivanov N.V."/>
        </authorList>
    </citation>
    <scope>NUCLEOTIDE SEQUENCE [LARGE SCALE GENOMIC DNA]</scope>
</reference>
<keyword evidence="1" id="KW-1185">Reference proteome</keyword>
<reference evidence="2" key="2">
    <citation type="submission" date="2025-08" db="UniProtKB">
        <authorList>
            <consortium name="RefSeq"/>
        </authorList>
    </citation>
    <scope>IDENTIFICATION</scope>
    <source>
        <tissue evidence="2">Leaf</tissue>
    </source>
</reference>
<protein>
    <submittedName>
        <fullName evidence="2">Uncharacterized protein LOC142175164</fullName>
    </submittedName>
</protein>
<proteinExistence type="predicted"/>
<accession>A0AC58TKT9</accession>
<organism evidence="1 2">
    <name type="scientific">Nicotiana tabacum</name>
    <name type="common">Common tobacco</name>
    <dbReference type="NCBI Taxonomy" id="4097"/>
    <lineage>
        <taxon>Eukaryota</taxon>
        <taxon>Viridiplantae</taxon>
        <taxon>Streptophyta</taxon>
        <taxon>Embryophyta</taxon>
        <taxon>Tracheophyta</taxon>
        <taxon>Spermatophyta</taxon>
        <taxon>Magnoliopsida</taxon>
        <taxon>eudicotyledons</taxon>
        <taxon>Gunneridae</taxon>
        <taxon>Pentapetalae</taxon>
        <taxon>asterids</taxon>
        <taxon>lamiids</taxon>
        <taxon>Solanales</taxon>
        <taxon>Solanaceae</taxon>
        <taxon>Nicotianoideae</taxon>
        <taxon>Nicotianeae</taxon>
        <taxon>Nicotiana</taxon>
    </lineage>
</organism>